<evidence type="ECO:0000313" key="2">
    <source>
        <dbReference type="EMBL" id="VFU31975.1"/>
    </source>
</evidence>
<accession>A0A6N2KTJ5</accession>
<organism evidence="2">
    <name type="scientific">Salix viminalis</name>
    <name type="common">Common osier</name>
    <name type="synonym">Basket willow</name>
    <dbReference type="NCBI Taxonomy" id="40686"/>
    <lineage>
        <taxon>Eukaryota</taxon>
        <taxon>Viridiplantae</taxon>
        <taxon>Streptophyta</taxon>
        <taxon>Embryophyta</taxon>
        <taxon>Tracheophyta</taxon>
        <taxon>Spermatophyta</taxon>
        <taxon>Magnoliopsida</taxon>
        <taxon>eudicotyledons</taxon>
        <taxon>Gunneridae</taxon>
        <taxon>Pentapetalae</taxon>
        <taxon>rosids</taxon>
        <taxon>fabids</taxon>
        <taxon>Malpighiales</taxon>
        <taxon>Salicaceae</taxon>
        <taxon>Saliceae</taxon>
        <taxon>Salix</taxon>
    </lineage>
</organism>
<name>A0A6N2KTJ5_SALVM</name>
<proteinExistence type="predicted"/>
<dbReference type="EMBL" id="CAADRP010000779">
    <property type="protein sequence ID" value="VFU31975.1"/>
    <property type="molecule type" value="Genomic_DNA"/>
</dbReference>
<dbReference type="AlphaFoldDB" id="A0A6N2KTJ5"/>
<feature type="region of interest" description="Disordered" evidence="1">
    <location>
        <begin position="48"/>
        <end position="69"/>
    </location>
</feature>
<protein>
    <submittedName>
        <fullName evidence="2">Uncharacterized protein</fullName>
    </submittedName>
</protein>
<evidence type="ECO:0000256" key="1">
    <source>
        <dbReference type="SAM" id="MobiDB-lite"/>
    </source>
</evidence>
<gene>
    <name evidence="2" type="ORF">SVIM_LOCUS138460</name>
</gene>
<reference evidence="2" key="1">
    <citation type="submission" date="2019-03" db="EMBL/GenBank/DDBJ databases">
        <authorList>
            <person name="Mank J."/>
            <person name="Almeida P."/>
        </authorList>
    </citation>
    <scope>NUCLEOTIDE SEQUENCE</scope>
    <source>
        <strain evidence="2">78183</strain>
    </source>
</reference>
<sequence>MCRWQKAKDKLPLLLINIATIEIEAFENNRISVNKGLRFEVCSLKKENGSRTTRGFKFKTKPKADSSPR</sequence>